<sequence length="400" mass="42915">MEQDFPGSIELRCALGESYDQQSQNVIPLSFELGGNMISASIFKKQNATYYFKGKGSSGGRRDVSTSLATLLNPNATTADRAVVCGIMEQENCKAFKELKCQCMFPTLLRGPMATRHQHRKLHLLDKEDNGVLPIGSMHGLAYTDLITRFICYMLLTTEYNGDLPFSGAPTPDGELVVMVWMWLDLVSVGAHEAALSAHTDLLTSQVVQGCQRSKAPWLVPGIGQVAPDQKYLLQHLWSSVRMNLTHAKGNQHGEKKGVNHSTKDGQDRNAMMQKLAMKVNVASKMLTSLSVVGGSEGAGASLSDLRGLQALYMQKWSDTGAAVTTAAAGTAQGGVAAATGNYPIDTLANMAGVTSQCASSLLTLKDRQSLYLTYTDKLSAFGSHASPVVPIGLFMAMGA</sequence>
<dbReference type="EMBL" id="GL378386">
    <property type="protein sequence ID" value="EFJ42132.1"/>
    <property type="molecule type" value="Genomic_DNA"/>
</dbReference>
<reference evidence="1 2" key="1">
    <citation type="journal article" date="2010" name="Science">
        <title>Genomic analysis of organismal complexity in the multicellular green alga Volvox carteri.</title>
        <authorList>
            <person name="Prochnik S.E."/>
            <person name="Umen J."/>
            <person name="Nedelcu A.M."/>
            <person name="Hallmann A."/>
            <person name="Miller S.M."/>
            <person name="Nishii I."/>
            <person name="Ferris P."/>
            <person name="Kuo A."/>
            <person name="Mitros T."/>
            <person name="Fritz-Laylin L.K."/>
            <person name="Hellsten U."/>
            <person name="Chapman J."/>
            <person name="Simakov O."/>
            <person name="Rensing S.A."/>
            <person name="Terry A."/>
            <person name="Pangilinan J."/>
            <person name="Kapitonov V."/>
            <person name="Jurka J."/>
            <person name="Salamov A."/>
            <person name="Shapiro H."/>
            <person name="Schmutz J."/>
            <person name="Grimwood J."/>
            <person name="Lindquist E."/>
            <person name="Lucas S."/>
            <person name="Grigoriev I.V."/>
            <person name="Schmitt R."/>
            <person name="Kirk D."/>
            <person name="Rokhsar D.S."/>
        </authorList>
    </citation>
    <scope>NUCLEOTIDE SEQUENCE [LARGE SCALE GENOMIC DNA]</scope>
    <source>
        <strain evidence="2">f. Nagariensis / Eve</strain>
    </source>
</reference>
<evidence type="ECO:0000313" key="2">
    <source>
        <dbReference type="Proteomes" id="UP000001058"/>
    </source>
</evidence>
<evidence type="ECO:0000313" key="1">
    <source>
        <dbReference type="EMBL" id="EFJ42132.1"/>
    </source>
</evidence>
<organism evidence="2">
    <name type="scientific">Volvox carteri f. nagariensis</name>
    <dbReference type="NCBI Taxonomy" id="3068"/>
    <lineage>
        <taxon>Eukaryota</taxon>
        <taxon>Viridiplantae</taxon>
        <taxon>Chlorophyta</taxon>
        <taxon>core chlorophytes</taxon>
        <taxon>Chlorophyceae</taxon>
        <taxon>CS clade</taxon>
        <taxon>Chlamydomonadales</taxon>
        <taxon>Volvocaceae</taxon>
        <taxon>Volvox</taxon>
    </lineage>
</organism>
<dbReference type="InParanoid" id="D8UDP7"/>
<dbReference type="GeneID" id="9622599"/>
<proteinExistence type="predicted"/>
<accession>D8UDP7</accession>
<dbReference type="Proteomes" id="UP000001058">
    <property type="component" value="Unassembled WGS sequence"/>
</dbReference>
<gene>
    <name evidence="1" type="ORF">VOLCADRAFT_97813</name>
</gene>
<keyword evidence="2" id="KW-1185">Reference proteome</keyword>
<name>D8UDP7_VOLCA</name>
<dbReference type="AlphaFoldDB" id="D8UDP7"/>
<dbReference type="RefSeq" id="XP_002956829.1">
    <property type="nucleotide sequence ID" value="XM_002956783.1"/>
</dbReference>
<dbReference type="KEGG" id="vcn:VOLCADRAFT_97813"/>
<protein>
    <submittedName>
        <fullName evidence="1">Uncharacterized protein</fullName>
    </submittedName>
</protein>